<dbReference type="PRINTS" id="PR00394">
    <property type="entry name" value="RHSPROTEIN"/>
</dbReference>
<name>A0A1X9NH71_9GAMM</name>
<feature type="domain" description="RHS protein conserved region" evidence="2">
    <location>
        <begin position="24"/>
        <end position="58"/>
    </location>
</feature>
<dbReference type="PANTHER" id="PTHR32305">
    <property type="match status" value="1"/>
</dbReference>
<dbReference type="OrthoDB" id="9815414at2"/>
<feature type="chain" id="PRO_5012801565" description="RHS protein conserved region domain-containing protein" evidence="1">
    <location>
        <begin position="20"/>
        <end position="257"/>
    </location>
</feature>
<keyword evidence="4" id="KW-1185">Reference proteome</keyword>
<gene>
    <name evidence="3" type="ORF">BST96_14365</name>
</gene>
<dbReference type="AlphaFoldDB" id="A0A1X9NH71"/>
<dbReference type="EMBL" id="CP019343">
    <property type="protein sequence ID" value="ARN75195.1"/>
    <property type="molecule type" value="Genomic_DNA"/>
</dbReference>
<evidence type="ECO:0000259" key="2">
    <source>
        <dbReference type="Pfam" id="PF03527"/>
    </source>
</evidence>
<dbReference type="Pfam" id="PF03527">
    <property type="entry name" value="RHS"/>
    <property type="match status" value="1"/>
</dbReference>
<evidence type="ECO:0000313" key="3">
    <source>
        <dbReference type="EMBL" id="ARN75195.1"/>
    </source>
</evidence>
<organism evidence="3 4">
    <name type="scientific">Oceanicoccus sagamiensis</name>
    <dbReference type="NCBI Taxonomy" id="716816"/>
    <lineage>
        <taxon>Bacteria</taxon>
        <taxon>Pseudomonadati</taxon>
        <taxon>Pseudomonadota</taxon>
        <taxon>Gammaproteobacteria</taxon>
        <taxon>Cellvibrionales</taxon>
        <taxon>Spongiibacteraceae</taxon>
        <taxon>Oceanicoccus</taxon>
    </lineage>
</organism>
<dbReference type="STRING" id="716816.BST96_14365"/>
<dbReference type="InterPro" id="IPR022385">
    <property type="entry name" value="Rhs_assc_core"/>
</dbReference>
<evidence type="ECO:0000313" key="4">
    <source>
        <dbReference type="Proteomes" id="UP000193450"/>
    </source>
</evidence>
<reference evidence="3 4" key="1">
    <citation type="submission" date="2016-11" db="EMBL/GenBank/DDBJ databases">
        <title>Trade-off between light-utilization and light-protection in marine flavobacteria.</title>
        <authorList>
            <person name="Kumagai Y."/>
        </authorList>
    </citation>
    <scope>NUCLEOTIDE SEQUENCE [LARGE SCALE GENOMIC DNA]</scope>
    <source>
        <strain evidence="3 4">NBRC 107125</strain>
    </source>
</reference>
<dbReference type="KEGG" id="osg:BST96_14365"/>
<keyword evidence="1" id="KW-0732">Signal</keyword>
<dbReference type="Gene3D" id="2.180.10.10">
    <property type="entry name" value="RHS repeat-associated core"/>
    <property type="match status" value="1"/>
</dbReference>
<dbReference type="NCBIfam" id="TIGR03696">
    <property type="entry name" value="Rhs_assc_core"/>
    <property type="match status" value="1"/>
</dbReference>
<feature type="signal peptide" evidence="1">
    <location>
        <begin position="1"/>
        <end position="19"/>
    </location>
</feature>
<evidence type="ECO:0000256" key="1">
    <source>
        <dbReference type="SAM" id="SignalP"/>
    </source>
</evidence>
<dbReference type="InterPro" id="IPR050708">
    <property type="entry name" value="T6SS_VgrG/RHS"/>
</dbReference>
<protein>
    <recommendedName>
        <fullName evidence="2">RHS protein conserved region domain-containing protein</fullName>
    </recommendedName>
</protein>
<proteinExistence type="predicted"/>
<dbReference type="InterPro" id="IPR001826">
    <property type="entry name" value="RHS"/>
</dbReference>
<accession>A0A1X9NH71</accession>
<sequence>MSKYLLALVALLLGVTAKAEIRTYHIHNDHLGTPIAVTDENQNIVWQANKKPFGETTETVGDIDQLARFFGQMFDEESGLHYNYYRDYDPTVGRYIQSDPIGLAGGLNTYTYAINNPLKYIDPFGLDIKVSMNSSGAMGFGHVGGGIAGEGGTQGFYPAFPSTVAPGAVKPDTNTDGEVVIPTDVEQDLKFKKCMQSRKSNPGIYAISSNNCTRLIQSCLGEAGVSGFNNSTLPKKFFCSIAKKYGCSGEGCDECDK</sequence>
<dbReference type="RefSeq" id="WP_085759368.1">
    <property type="nucleotide sequence ID" value="NZ_CP019343.1"/>
</dbReference>
<dbReference type="Proteomes" id="UP000193450">
    <property type="component" value="Chromosome"/>
</dbReference>
<dbReference type="PANTHER" id="PTHR32305:SF15">
    <property type="entry name" value="PROTEIN RHSA-RELATED"/>
    <property type="match status" value="1"/>
</dbReference>